<dbReference type="EMBL" id="JACHHU010000003">
    <property type="protein sequence ID" value="MBB6542152.1"/>
    <property type="molecule type" value="Genomic_DNA"/>
</dbReference>
<accession>A0A7X0NEU8</accession>
<reference evidence="3 4" key="1">
    <citation type="submission" date="2020-08" db="EMBL/GenBank/DDBJ databases">
        <title>Genomic Encyclopedia of Type Strains, Phase IV (KMG-IV): sequencing the most valuable type-strain genomes for metagenomic binning, comparative biology and taxonomic classification.</title>
        <authorList>
            <person name="Goeker M."/>
        </authorList>
    </citation>
    <scope>NUCLEOTIDE SEQUENCE [LARGE SCALE GENOMIC DNA]</scope>
    <source>
        <strain evidence="3 4">DSM 26287</strain>
    </source>
</reference>
<name>A0A7X0NEU8_9GAMM</name>
<dbReference type="AlphaFoldDB" id="A0A7X0NEU8"/>
<comment type="caution">
    <text evidence="3">The sequence shown here is derived from an EMBL/GenBank/DDBJ whole genome shotgun (WGS) entry which is preliminary data.</text>
</comment>
<sequence length="138" mass="15926">MIKQFISLLIISTTMATLFSTPAHAAVLKTVKACESKFTAPKALSMCFDQVKESVDRELQTWINNQIFILEEFALKTGRKSALEMFNRAQLNFITYRENNCRWQYLHISPEITAAPAYKKCYINTTQHRIEELSSINQ</sequence>
<dbReference type="InterPro" id="IPR009739">
    <property type="entry name" value="LprI-like_N"/>
</dbReference>
<gene>
    <name evidence="3" type="ORF">HNQ55_000630</name>
</gene>
<keyword evidence="1" id="KW-0732">Signal</keyword>
<feature type="chain" id="PRO_5031034180" evidence="1">
    <location>
        <begin position="26"/>
        <end position="138"/>
    </location>
</feature>
<evidence type="ECO:0000259" key="2">
    <source>
        <dbReference type="Pfam" id="PF07007"/>
    </source>
</evidence>
<protein>
    <submittedName>
        <fullName evidence="3">Uncharacterized protein YecT (DUF1311 family)</fullName>
    </submittedName>
</protein>
<keyword evidence="4" id="KW-1185">Reference proteome</keyword>
<dbReference type="RefSeq" id="WP_184422494.1">
    <property type="nucleotide sequence ID" value="NZ_AP027362.1"/>
</dbReference>
<dbReference type="Gene3D" id="1.20.1270.180">
    <property type="match status" value="1"/>
</dbReference>
<feature type="signal peptide" evidence="1">
    <location>
        <begin position="1"/>
        <end position="25"/>
    </location>
</feature>
<organism evidence="3 4">
    <name type="scientific">Thalassotalea piscium</name>
    <dbReference type="NCBI Taxonomy" id="1230533"/>
    <lineage>
        <taxon>Bacteria</taxon>
        <taxon>Pseudomonadati</taxon>
        <taxon>Pseudomonadota</taxon>
        <taxon>Gammaproteobacteria</taxon>
        <taxon>Alteromonadales</taxon>
        <taxon>Colwelliaceae</taxon>
        <taxon>Thalassotalea</taxon>
    </lineage>
</organism>
<evidence type="ECO:0000313" key="3">
    <source>
        <dbReference type="EMBL" id="MBB6542152.1"/>
    </source>
</evidence>
<proteinExistence type="predicted"/>
<dbReference type="Pfam" id="PF07007">
    <property type="entry name" value="LprI"/>
    <property type="match status" value="1"/>
</dbReference>
<feature type="domain" description="Lysozyme inhibitor LprI-like N-terminal" evidence="2">
    <location>
        <begin position="43"/>
        <end position="133"/>
    </location>
</feature>
<dbReference type="Proteomes" id="UP000537141">
    <property type="component" value="Unassembled WGS sequence"/>
</dbReference>
<evidence type="ECO:0000313" key="4">
    <source>
        <dbReference type="Proteomes" id="UP000537141"/>
    </source>
</evidence>
<evidence type="ECO:0000256" key="1">
    <source>
        <dbReference type="SAM" id="SignalP"/>
    </source>
</evidence>